<feature type="non-terminal residue" evidence="2">
    <location>
        <position position="70"/>
    </location>
</feature>
<dbReference type="AlphaFoldDB" id="A0A8I0H6V6"/>
<reference evidence="2" key="1">
    <citation type="submission" date="2020-01" db="EMBL/GenBank/DDBJ databases">
        <authorList>
            <person name="Richard D."/>
        </authorList>
    </citation>
    <scope>NUCLEOTIDE SEQUENCE</scope>
    <source>
        <strain evidence="2">JP541</strain>
    </source>
</reference>
<name>A0A8I0H6V6_XANCI</name>
<dbReference type="Proteomes" id="UP000653002">
    <property type="component" value="Unassembled WGS sequence"/>
</dbReference>
<keyword evidence="1" id="KW-0472">Membrane</keyword>
<evidence type="ECO:0000313" key="3">
    <source>
        <dbReference type="Proteomes" id="UP000653002"/>
    </source>
</evidence>
<keyword evidence="1" id="KW-0812">Transmembrane</keyword>
<organism evidence="2 3">
    <name type="scientific">Xanthomonas citri pv. citri</name>
    <dbReference type="NCBI Taxonomy" id="611301"/>
    <lineage>
        <taxon>Bacteria</taxon>
        <taxon>Pseudomonadati</taxon>
        <taxon>Pseudomonadota</taxon>
        <taxon>Gammaproteobacteria</taxon>
        <taxon>Lysobacterales</taxon>
        <taxon>Lysobacteraceae</taxon>
        <taxon>Xanthomonas</taxon>
    </lineage>
</organism>
<gene>
    <name evidence="2" type="ORF">GUH15_13305</name>
</gene>
<evidence type="ECO:0000256" key="1">
    <source>
        <dbReference type="SAM" id="Phobius"/>
    </source>
</evidence>
<feature type="transmembrane region" description="Helical" evidence="1">
    <location>
        <begin position="51"/>
        <end position="69"/>
    </location>
</feature>
<keyword evidence="1" id="KW-1133">Transmembrane helix</keyword>
<feature type="transmembrane region" description="Helical" evidence="1">
    <location>
        <begin position="12"/>
        <end position="31"/>
    </location>
</feature>
<proteinExistence type="predicted"/>
<accession>A0A8I0H6V6</accession>
<sequence>MKINTGRGTIPLITLVGIWSVSALTSLPGLAVSPILGQLTTIFPYATELDIQMLTSLPSLLIIRFVLLAG</sequence>
<dbReference type="EMBL" id="JAABFR010001089">
    <property type="protein sequence ID" value="MBD4337019.1"/>
    <property type="molecule type" value="Genomic_DNA"/>
</dbReference>
<evidence type="ECO:0000313" key="2">
    <source>
        <dbReference type="EMBL" id="MBD4337019.1"/>
    </source>
</evidence>
<protein>
    <submittedName>
        <fullName evidence="2">MFS transporter</fullName>
    </submittedName>
</protein>
<comment type="caution">
    <text evidence="2">The sequence shown here is derived from an EMBL/GenBank/DDBJ whole genome shotgun (WGS) entry which is preliminary data.</text>
</comment>